<dbReference type="KEGG" id="stim:H1B31_04520"/>
<dbReference type="EMBL" id="CP060204">
    <property type="protein sequence ID" value="QNH55200.1"/>
    <property type="molecule type" value="Genomic_DNA"/>
</dbReference>
<keyword evidence="4" id="KW-0413">Isomerase</keyword>
<keyword evidence="2" id="KW-0479">Metal-binding</keyword>
<evidence type="ECO:0000259" key="3">
    <source>
        <dbReference type="PROSITE" id="PS51819"/>
    </source>
</evidence>
<dbReference type="RefSeq" id="WP_006692992.1">
    <property type="nucleotide sequence ID" value="NZ_CP060204.1"/>
</dbReference>
<dbReference type="Pfam" id="PF13669">
    <property type="entry name" value="Glyoxalase_4"/>
    <property type="match status" value="1"/>
</dbReference>
<dbReference type="Gene3D" id="3.10.180.10">
    <property type="entry name" value="2,3-Dihydroxybiphenyl 1,2-Dioxygenase, domain 1"/>
    <property type="match status" value="1"/>
</dbReference>
<dbReference type="EC" id="5.1.99.1" evidence="4"/>
<keyword evidence="5" id="KW-1185">Reference proteome</keyword>
<evidence type="ECO:0000313" key="4">
    <source>
        <dbReference type="EMBL" id="QNH55200.1"/>
    </source>
</evidence>
<gene>
    <name evidence="4" type="primary">mce</name>
    <name evidence="4" type="ORF">H1B31_04520</name>
</gene>
<dbReference type="PROSITE" id="PS51819">
    <property type="entry name" value="VOC"/>
    <property type="match status" value="1"/>
</dbReference>
<proteinExistence type="inferred from homology"/>
<dbReference type="PANTHER" id="PTHR43048:SF3">
    <property type="entry name" value="METHYLMALONYL-COA EPIMERASE, MITOCHONDRIAL"/>
    <property type="match status" value="1"/>
</dbReference>
<dbReference type="InterPro" id="IPR051785">
    <property type="entry name" value="MMCE/EMCE_epimerase"/>
</dbReference>
<evidence type="ECO:0000256" key="1">
    <source>
        <dbReference type="ARBA" id="ARBA00009308"/>
    </source>
</evidence>
<dbReference type="GO" id="GO:0046872">
    <property type="term" value="F:metal ion binding"/>
    <property type="evidence" value="ECO:0007669"/>
    <property type="project" value="UniProtKB-KW"/>
</dbReference>
<feature type="domain" description="VOC" evidence="3">
    <location>
        <begin position="6"/>
        <end position="135"/>
    </location>
</feature>
<evidence type="ECO:0000313" key="5">
    <source>
        <dbReference type="Proteomes" id="UP000515480"/>
    </source>
</evidence>
<name>A0A7G7VM57_9FIRM</name>
<reference evidence="4 5" key="1">
    <citation type="submission" date="2020-07" db="EMBL/GenBank/DDBJ databases">
        <title>Complete genome and description of Selenomonas timonensis sp. nov., a new bacterium isolated from a gingivitis subject.</title>
        <authorList>
            <person name="Antezack A."/>
        </authorList>
    </citation>
    <scope>NUCLEOTIDE SEQUENCE [LARGE SCALE GENOMIC DNA]</scope>
    <source>
        <strain evidence="4 5">Marseille-Q3039</strain>
    </source>
</reference>
<dbReference type="InterPro" id="IPR037523">
    <property type="entry name" value="VOC_core"/>
</dbReference>
<sequence>MFKVLAVDHIGIAVKDLEEGKNFWSDVIGIPCTAEETVAEQKVTTTFHPTPNKSEIELLIGTADDSPITKYIEKKGEGIQHIALRVDNIENAIADLMAKGVKMIDEKPRIGAGGAKIAFLHPKSTKGVLLEICEHEDR</sequence>
<dbReference type="NCBIfam" id="TIGR03081">
    <property type="entry name" value="metmalonyl_epim"/>
    <property type="match status" value="1"/>
</dbReference>
<dbReference type="GO" id="GO:0046491">
    <property type="term" value="P:L-methylmalonyl-CoA metabolic process"/>
    <property type="evidence" value="ECO:0007669"/>
    <property type="project" value="TreeGrafter"/>
</dbReference>
<dbReference type="PANTHER" id="PTHR43048">
    <property type="entry name" value="METHYLMALONYL-COA EPIMERASE"/>
    <property type="match status" value="1"/>
</dbReference>
<dbReference type="AlphaFoldDB" id="A0A7G7VM57"/>
<dbReference type="CDD" id="cd07249">
    <property type="entry name" value="MMCE"/>
    <property type="match status" value="1"/>
</dbReference>
<evidence type="ECO:0000256" key="2">
    <source>
        <dbReference type="ARBA" id="ARBA00022723"/>
    </source>
</evidence>
<dbReference type="SUPFAM" id="SSF54593">
    <property type="entry name" value="Glyoxalase/Bleomycin resistance protein/Dihydroxybiphenyl dioxygenase"/>
    <property type="match status" value="1"/>
</dbReference>
<comment type="similarity">
    <text evidence="1">Belongs to the methylmalonyl-CoA epimerase family.</text>
</comment>
<protein>
    <submittedName>
        <fullName evidence="4">Methylmalonyl-CoA epimerase</fullName>
        <ecNumber evidence="4">5.1.99.1</ecNumber>
    </submittedName>
</protein>
<organism evidence="4 5">
    <name type="scientific">Selenomonas timonae</name>
    <dbReference type="NCBI Taxonomy" id="2754044"/>
    <lineage>
        <taxon>Bacteria</taxon>
        <taxon>Bacillati</taxon>
        <taxon>Bacillota</taxon>
        <taxon>Negativicutes</taxon>
        <taxon>Selenomonadales</taxon>
        <taxon>Selenomonadaceae</taxon>
        <taxon>Selenomonas</taxon>
    </lineage>
</organism>
<dbReference type="Proteomes" id="UP000515480">
    <property type="component" value="Chromosome"/>
</dbReference>
<dbReference type="InterPro" id="IPR017515">
    <property type="entry name" value="MeMalonyl-CoA_epimerase"/>
</dbReference>
<accession>A0A7G7VM57</accession>
<dbReference type="GO" id="GO:0004493">
    <property type="term" value="F:methylmalonyl-CoA epimerase activity"/>
    <property type="evidence" value="ECO:0007669"/>
    <property type="project" value="UniProtKB-EC"/>
</dbReference>
<dbReference type="InterPro" id="IPR029068">
    <property type="entry name" value="Glyas_Bleomycin-R_OHBP_Dase"/>
</dbReference>